<dbReference type="Gene3D" id="3.90.1410.10">
    <property type="entry name" value="set domain protein methyltransferase, domain 1"/>
    <property type="match status" value="1"/>
</dbReference>
<dbReference type="EMBL" id="KN847973">
    <property type="protein sequence ID" value="KIR50462.1"/>
    <property type="molecule type" value="Genomic_DNA"/>
</dbReference>
<proteinExistence type="predicted"/>
<dbReference type="SUPFAM" id="SSF82199">
    <property type="entry name" value="SET domain"/>
    <property type="match status" value="2"/>
</dbReference>
<dbReference type="InterPro" id="IPR046341">
    <property type="entry name" value="SET_dom_sf"/>
</dbReference>
<dbReference type="CDD" id="cd10527">
    <property type="entry name" value="SET_LSMT"/>
    <property type="match status" value="1"/>
</dbReference>
<name>A0A0D0TV38_CRYGA</name>
<gene>
    <name evidence="2" type="ORF">I312_00402</name>
</gene>
<dbReference type="HOGENOM" id="CLU_023001_0_0_1"/>
<dbReference type="InterPro" id="IPR001214">
    <property type="entry name" value="SET_dom"/>
</dbReference>
<sequence length="533" mass="59869">MAHGLFHAYPPPSRACLLEWLAANLVYTSPSLTIQHMSASSGYRIVAERDMEVGELLLSLPKFSILSQQTASLSASTHLASTSHTILNLSLCLLHEIRLFTDSKFYGYLQSLPRDMGAGLPLFWRIGKDTEVEDGERGLQWLKGTEAEKELRKSEKEGLSLPDIYAFYLHTSHLLPPTSTDPLPSPFQAFVHAYTLISTRAFRIDLYHLTALCPFADLLNHSAIPHTCLASDDFVCYMCGSLNICEHDLSRPDGLDENGTPRRLAHLPQVEITRLKNENDNIEMRLERRAEKGEEVFNTYGDISDGRLLVEYGFIGEEFADPGLTWEMEEIFPNSRDLHFNIIGQGWIDLCKQLSSVTCHSYESSDWIEGVGDVDEGLLCPQEPSDAGLLHLDQSARLSVVMFALCHLRVDRGAIPPDKNLIIEHFQHVMPGVVPKLARSWTELQRTGVIKAYQPSTTTIRTARFVDQLLQSRLNAMHKPQLSQAELLDFRDSLDPVKDKRQILGLTLAINERGLLQSASNKWLQFLSAFGGQ</sequence>
<accession>A0A0D0TV38</accession>
<dbReference type="PANTHER" id="PTHR13271:SF34">
    <property type="entry name" value="N-LYSINE METHYLTRANSFERASE SETD6"/>
    <property type="match status" value="1"/>
</dbReference>
<dbReference type="InterPro" id="IPR050600">
    <property type="entry name" value="SETD3_SETD6_MTase"/>
</dbReference>
<evidence type="ECO:0000313" key="2">
    <source>
        <dbReference type="EMBL" id="KIR50462.1"/>
    </source>
</evidence>
<dbReference type="PROSITE" id="PS50280">
    <property type="entry name" value="SET"/>
    <property type="match status" value="1"/>
</dbReference>
<dbReference type="OrthoDB" id="441812at2759"/>
<reference evidence="2" key="1">
    <citation type="submission" date="2015-01" db="EMBL/GenBank/DDBJ databases">
        <title>The Genome Sequence of Cryptococcus gattii CA1280.</title>
        <authorList>
            <consortium name="The Broad Institute Genomics Platform"/>
            <person name="Cuomo C."/>
            <person name="Litvintseva A."/>
            <person name="Chen Y."/>
            <person name="Heitman J."/>
            <person name="Sun S."/>
            <person name="Springer D."/>
            <person name="Dromer F."/>
            <person name="Young S."/>
            <person name="Zeng Q."/>
            <person name="Gargeya S."/>
            <person name="Abouelleil A."/>
            <person name="Alvarado L."/>
            <person name="Chapman S.B."/>
            <person name="Gainer-Dewar J."/>
            <person name="Goldberg J."/>
            <person name="Griggs A."/>
            <person name="Gujja S."/>
            <person name="Hansen M."/>
            <person name="Howarth C."/>
            <person name="Imamovic A."/>
            <person name="Larimer J."/>
            <person name="Murphy C."/>
            <person name="Naylor J."/>
            <person name="Pearson M."/>
            <person name="Priest M."/>
            <person name="Roberts A."/>
            <person name="Saif S."/>
            <person name="Shea T."/>
            <person name="Sykes S."/>
            <person name="Wortman J."/>
            <person name="Nusbaum C."/>
            <person name="Birren B."/>
        </authorList>
    </citation>
    <scope>NUCLEOTIDE SEQUENCE [LARGE SCALE GENOMIC DNA]</scope>
    <source>
        <strain evidence="2">CA1280</strain>
    </source>
</reference>
<dbReference type="PANTHER" id="PTHR13271">
    <property type="entry name" value="UNCHARACTERIZED PUTATIVE METHYLTRANSFERASE"/>
    <property type="match status" value="1"/>
</dbReference>
<feature type="domain" description="SET" evidence="1">
    <location>
        <begin position="24"/>
        <end position="301"/>
    </location>
</feature>
<dbReference type="AlphaFoldDB" id="A0A0D0TV38"/>
<organism evidence="2">
    <name type="scientific">Cryptococcus bacillisporus CA1280</name>
    <dbReference type="NCBI Taxonomy" id="1296109"/>
    <lineage>
        <taxon>Eukaryota</taxon>
        <taxon>Fungi</taxon>
        <taxon>Dikarya</taxon>
        <taxon>Basidiomycota</taxon>
        <taxon>Agaricomycotina</taxon>
        <taxon>Tremellomycetes</taxon>
        <taxon>Tremellales</taxon>
        <taxon>Cryptococcaceae</taxon>
        <taxon>Cryptococcus</taxon>
        <taxon>Cryptococcus gattii species complex</taxon>
    </lineage>
</organism>
<dbReference type="GO" id="GO:0016279">
    <property type="term" value="F:protein-lysine N-methyltransferase activity"/>
    <property type="evidence" value="ECO:0007669"/>
    <property type="project" value="TreeGrafter"/>
</dbReference>
<evidence type="ECO:0000259" key="1">
    <source>
        <dbReference type="PROSITE" id="PS50280"/>
    </source>
</evidence>
<dbReference type="GO" id="GO:0005634">
    <property type="term" value="C:nucleus"/>
    <property type="evidence" value="ECO:0007669"/>
    <property type="project" value="TreeGrafter"/>
</dbReference>
<protein>
    <recommendedName>
        <fullName evidence="1">SET domain-containing protein</fullName>
    </recommendedName>
</protein>